<evidence type="ECO:0000313" key="3">
    <source>
        <dbReference type="EMBL" id="EXX79560.1"/>
    </source>
</evidence>
<dbReference type="HOGENOM" id="CLU_1042619_0_0_1"/>
<evidence type="ECO:0000313" key="2">
    <source>
        <dbReference type="EMBL" id="EXX76767.1"/>
    </source>
</evidence>
<evidence type="ECO:0000313" key="4">
    <source>
        <dbReference type="Proteomes" id="UP000022910"/>
    </source>
</evidence>
<evidence type="ECO:0000256" key="1">
    <source>
        <dbReference type="SAM" id="MobiDB-lite"/>
    </source>
</evidence>
<dbReference type="EMBL" id="JEMT01011837">
    <property type="protein sequence ID" value="EXX76767.1"/>
    <property type="molecule type" value="Genomic_DNA"/>
</dbReference>
<feature type="compositionally biased region" description="Polar residues" evidence="1">
    <location>
        <begin position="113"/>
        <end position="124"/>
    </location>
</feature>
<reference evidence="3 4" key="1">
    <citation type="submission" date="2014-02" db="EMBL/GenBank/DDBJ databases">
        <title>Single nucleus genome sequencing reveals high similarity among nuclei of an endomycorrhizal fungus.</title>
        <authorList>
            <person name="Lin K."/>
            <person name="Geurts R."/>
            <person name="Zhang Z."/>
            <person name="Limpens E."/>
            <person name="Saunders D.G."/>
            <person name="Mu D."/>
            <person name="Pang E."/>
            <person name="Cao H."/>
            <person name="Cha H."/>
            <person name="Lin T."/>
            <person name="Zhou Q."/>
            <person name="Shang Y."/>
            <person name="Li Y."/>
            <person name="Ivanov S."/>
            <person name="Sharma T."/>
            <person name="Velzen R.V."/>
            <person name="Ruijter N.D."/>
            <person name="Aanen D.K."/>
            <person name="Win J."/>
            <person name="Kamoun S."/>
            <person name="Bisseling T."/>
            <person name="Huang S."/>
        </authorList>
    </citation>
    <scope>NUCLEOTIDE SEQUENCE [LARGE SCALE GENOMIC DNA]</scope>
    <source>
        <strain evidence="3">DAOM 197198w</strain>
        <strain evidence="4">DAOM197198w</strain>
    </source>
</reference>
<feature type="region of interest" description="Disordered" evidence="1">
    <location>
        <begin position="104"/>
        <end position="124"/>
    </location>
</feature>
<proteinExistence type="predicted"/>
<gene>
    <name evidence="3" type="ORF">RirG_004380</name>
    <name evidence="2" type="ORF">RirG_030010</name>
</gene>
<sequence>MVRKLGPRFHRIGSLYPYKVTGEKKLLSLNFETISPKDSNSSTSSSNSSTIPNSPTDSATIVGSPISTRASSPFEIEFSDTKSQDYFSEFTTLFSKSSSTSVSSESAESSISTPDHYSTSSDLSTPCNSKYNLSSISLHKTCNNQVTKRKSSKNSTRKLKYEQIITFNDNARLNDVISEEPFTNSEIVPNVKSDHTYVEENVGLIDPSIYIQEQNPVQVVGDPNLWEVHPPYFTYDNYNSPNGPLKDGGSGDVFLTDWIGQDFILDS</sequence>
<dbReference type="AlphaFoldDB" id="A0A015KIV9"/>
<organism evidence="3 4">
    <name type="scientific">Rhizophagus irregularis (strain DAOM 197198w)</name>
    <name type="common">Glomus intraradices</name>
    <dbReference type="NCBI Taxonomy" id="1432141"/>
    <lineage>
        <taxon>Eukaryota</taxon>
        <taxon>Fungi</taxon>
        <taxon>Fungi incertae sedis</taxon>
        <taxon>Mucoromycota</taxon>
        <taxon>Glomeromycotina</taxon>
        <taxon>Glomeromycetes</taxon>
        <taxon>Glomerales</taxon>
        <taxon>Glomeraceae</taxon>
        <taxon>Rhizophagus</taxon>
    </lineage>
</organism>
<feature type="compositionally biased region" description="Low complexity" evidence="1">
    <location>
        <begin position="35"/>
        <end position="58"/>
    </location>
</feature>
<dbReference type="EMBL" id="JEMT01002631">
    <property type="protein sequence ID" value="EXX79560.1"/>
    <property type="molecule type" value="Genomic_DNA"/>
</dbReference>
<protein>
    <submittedName>
        <fullName evidence="3">Uncharacterized protein</fullName>
    </submittedName>
</protein>
<keyword evidence="4" id="KW-1185">Reference proteome</keyword>
<accession>A0A015KIV9</accession>
<dbReference type="Proteomes" id="UP000022910">
    <property type="component" value="Unassembled WGS sequence"/>
</dbReference>
<dbReference type="OrthoDB" id="2395888at2759"/>
<name>A0A015KIV9_RHIIW</name>
<feature type="region of interest" description="Disordered" evidence="1">
    <location>
        <begin position="35"/>
        <end position="65"/>
    </location>
</feature>
<comment type="caution">
    <text evidence="3">The sequence shown here is derived from an EMBL/GenBank/DDBJ whole genome shotgun (WGS) entry which is preliminary data.</text>
</comment>